<protein>
    <submittedName>
        <fullName evidence="1">Large terminase</fullName>
    </submittedName>
</protein>
<dbReference type="InterPro" id="IPR052380">
    <property type="entry name" value="Viral_DNA_packaging_terminase"/>
</dbReference>
<organism evidence="1">
    <name type="scientific">Siphoviridae sp. ctABi4</name>
    <dbReference type="NCBI Taxonomy" id="2823566"/>
    <lineage>
        <taxon>Viruses</taxon>
        <taxon>Duplodnaviria</taxon>
        <taxon>Heunggongvirae</taxon>
        <taxon>Uroviricota</taxon>
        <taxon>Caudoviricetes</taxon>
    </lineage>
</organism>
<dbReference type="Pfam" id="PF03237">
    <property type="entry name" value="Terminase_6N"/>
    <property type="match status" value="1"/>
</dbReference>
<sequence>MPYTIKQKEYIANATHRWNIKSGAVRSGKSFVDVTCIVPMRIRERIGKDGLCFIIGVSKETIERNVLQPMRERYSSDIVGTINSRNIAKVCGEDVYCLGAEKVSQVAKIQGASAKYIYGDEVAKWNEDVFNMLKSRLDKPYSCFDGSLNPEHPTHWLKKFIDSDADIYLQEYTIFDNKFLSEEFVKNLCNEYEGTIFYDRLILGKWVRAEGAIYRRFADNPKNFYCRITDKINTDLPYRQFLKSELEEVTIGIDFGGNKSGHAFVATAKTRGYNNLIALKSERHFGEYDGNDIDRLAINFAQSVFDLCGVVDFVYWDNAETVLGRGIKRAFEEHFPNTIVRPARKYPVQDRIQCLLRLMGAGRFFYTDGCDTLKTALCEAVWNDKKLVDERLDDGSTDIDSLDGFEYTFERDIKRFIRAV</sequence>
<dbReference type="Gene3D" id="3.30.420.280">
    <property type="match status" value="1"/>
</dbReference>
<proteinExistence type="predicted"/>
<accession>A0A8S5LF96</accession>
<dbReference type="InterPro" id="IPR027417">
    <property type="entry name" value="P-loop_NTPase"/>
</dbReference>
<dbReference type="EMBL" id="BK014705">
    <property type="protein sequence ID" value="DAD68607.1"/>
    <property type="molecule type" value="Genomic_DNA"/>
</dbReference>
<reference evidence="1" key="1">
    <citation type="journal article" date="2021" name="Proc. Natl. Acad. Sci. U.S.A.">
        <title>A Catalog of Tens of Thousands of Viruses from Human Metagenomes Reveals Hidden Associations with Chronic Diseases.</title>
        <authorList>
            <person name="Tisza M.J."/>
            <person name="Buck C.B."/>
        </authorList>
    </citation>
    <scope>NUCLEOTIDE SEQUENCE</scope>
    <source>
        <strain evidence="1">CtABi4</strain>
    </source>
</reference>
<dbReference type="PANTHER" id="PTHR39184">
    <property type="match status" value="1"/>
</dbReference>
<dbReference type="PANTHER" id="PTHR39184:SF1">
    <property type="entry name" value="PBSX PHAGE TERMINASE LARGE SUBUNIT"/>
    <property type="match status" value="1"/>
</dbReference>
<evidence type="ECO:0000313" key="1">
    <source>
        <dbReference type="EMBL" id="DAD68607.1"/>
    </source>
</evidence>
<dbReference type="Gene3D" id="3.40.50.300">
    <property type="entry name" value="P-loop containing nucleotide triphosphate hydrolases"/>
    <property type="match status" value="1"/>
</dbReference>
<name>A0A8S5LF96_9CAUD</name>